<protein>
    <submittedName>
        <fullName evidence="2">Uncharacterized protein</fullName>
    </submittedName>
</protein>
<feature type="transmembrane region" description="Helical" evidence="1">
    <location>
        <begin position="44"/>
        <end position="69"/>
    </location>
</feature>
<sequence>MEAHRLFQLTASVAASVCSGGGHAVWFSSIARRNTWRLAPLNQAAVLCQAGVGLLVFVGSIGSLILAVYEPTFKNDNSRPILALLYLSLSTLRSRLIGYFAISISVCKVLVLIQFFVEGISPRSRNILYSLGMALTSGELLFLCSQYIRLWVSCVHSSNGTRSYEVIRTQRVLRATSVTSAILSVLSTALTIAAYVRQDLWTHFSTIATFGIMRMVISLSKSTCVSKEALTLNSA</sequence>
<dbReference type="EMBL" id="PDNA01000049">
    <property type="protein sequence ID" value="PGH19287.1"/>
    <property type="molecule type" value="Genomic_DNA"/>
</dbReference>
<organism evidence="2 3">
    <name type="scientific">Polytolypa hystricis (strain UAMH7299)</name>
    <dbReference type="NCBI Taxonomy" id="1447883"/>
    <lineage>
        <taxon>Eukaryota</taxon>
        <taxon>Fungi</taxon>
        <taxon>Dikarya</taxon>
        <taxon>Ascomycota</taxon>
        <taxon>Pezizomycotina</taxon>
        <taxon>Eurotiomycetes</taxon>
        <taxon>Eurotiomycetidae</taxon>
        <taxon>Onygenales</taxon>
        <taxon>Onygenales incertae sedis</taxon>
        <taxon>Polytolypa</taxon>
    </lineage>
</organism>
<evidence type="ECO:0000256" key="1">
    <source>
        <dbReference type="SAM" id="Phobius"/>
    </source>
</evidence>
<keyword evidence="1" id="KW-0472">Membrane</keyword>
<dbReference type="Proteomes" id="UP000224634">
    <property type="component" value="Unassembled WGS sequence"/>
</dbReference>
<evidence type="ECO:0000313" key="3">
    <source>
        <dbReference type="Proteomes" id="UP000224634"/>
    </source>
</evidence>
<reference evidence="2 3" key="1">
    <citation type="submission" date="2017-10" db="EMBL/GenBank/DDBJ databases">
        <title>Comparative genomics in systemic dimorphic fungi from Ajellomycetaceae.</title>
        <authorList>
            <person name="Munoz J.F."/>
            <person name="Mcewen J.G."/>
            <person name="Clay O.K."/>
            <person name="Cuomo C.A."/>
        </authorList>
    </citation>
    <scope>NUCLEOTIDE SEQUENCE [LARGE SCALE GENOMIC DNA]</scope>
    <source>
        <strain evidence="2 3">UAMH7299</strain>
    </source>
</reference>
<keyword evidence="1" id="KW-0812">Transmembrane</keyword>
<accession>A0A2B7YFA1</accession>
<dbReference type="OrthoDB" id="4210191at2759"/>
<feature type="transmembrane region" description="Helical" evidence="1">
    <location>
        <begin position="96"/>
        <end position="117"/>
    </location>
</feature>
<feature type="transmembrane region" description="Helical" evidence="1">
    <location>
        <begin position="172"/>
        <end position="194"/>
    </location>
</feature>
<gene>
    <name evidence="2" type="ORF">AJ80_04040</name>
</gene>
<dbReference type="AlphaFoldDB" id="A0A2B7YFA1"/>
<name>A0A2B7YFA1_POLH7</name>
<keyword evidence="3" id="KW-1185">Reference proteome</keyword>
<comment type="caution">
    <text evidence="2">The sequence shown here is derived from an EMBL/GenBank/DDBJ whole genome shotgun (WGS) entry which is preliminary data.</text>
</comment>
<keyword evidence="1" id="KW-1133">Transmembrane helix</keyword>
<proteinExistence type="predicted"/>
<evidence type="ECO:0000313" key="2">
    <source>
        <dbReference type="EMBL" id="PGH19287.1"/>
    </source>
</evidence>